<dbReference type="PANTHER" id="PTHR47992">
    <property type="entry name" value="PROTEIN PHOSPHATASE"/>
    <property type="match status" value="1"/>
</dbReference>
<dbReference type="GO" id="GO:0004722">
    <property type="term" value="F:protein serine/threonine phosphatase activity"/>
    <property type="evidence" value="ECO:0007669"/>
    <property type="project" value="InterPro"/>
</dbReference>
<dbReference type="EMBL" id="MPUH01000201">
    <property type="protein sequence ID" value="OMJ86580.1"/>
    <property type="molecule type" value="Genomic_DNA"/>
</dbReference>
<dbReference type="PROSITE" id="PS51746">
    <property type="entry name" value="PPM_2"/>
    <property type="match status" value="1"/>
</dbReference>
<dbReference type="InterPro" id="IPR001932">
    <property type="entry name" value="PPM-type_phosphatase-like_dom"/>
</dbReference>
<dbReference type="InterPro" id="IPR015655">
    <property type="entry name" value="PP2C"/>
</dbReference>
<evidence type="ECO:0000313" key="9">
    <source>
        <dbReference type="Proteomes" id="UP000187209"/>
    </source>
</evidence>
<accession>A0A1R2CC91</accession>
<dbReference type="AlphaFoldDB" id="A0A1R2CC91"/>
<dbReference type="InterPro" id="IPR000222">
    <property type="entry name" value="PP2C_BS"/>
</dbReference>
<protein>
    <recommendedName>
        <fullName evidence="7">PPM-type phosphatase domain-containing protein</fullName>
    </recommendedName>
</protein>
<comment type="caution">
    <text evidence="8">The sequence shown here is derived from an EMBL/GenBank/DDBJ whole genome shotgun (WGS) entry which is preliminary data.</text>
</comment>
<evidence type="ECO:0000256" key="3">
    <source>
        <dbReference type="ARBA" id="ARBA00022801"/>
    </source>
</evidence>
<evidence type="ECO:0000256" key="4">
    <source>
        <dbReference type="ARBA" id="ARBA00022912"/>
    </source>
</evidence>
<comment type="similarity">
    <text evidence="6">Belongs to the PP2C family.</text>
</comment>
<dbReference type="GO" id="GO:0016020">
    <property type="term" value="C:membrane"/>
    <property type="evidence" value="ECO:0007669"/>
    <property type="project" value="UniProtKB-SubCell"/>
</dbReference>
<reference evidence="8 9" key="1">
    <citation type="submission" date="2016-11" db="EMBL/GenBank/DDBJ databases">
        <title>The macronuclear genome of Stentor coeruleus: a giant cell with tiny introns.</title>
        <authorList>
            <person name="Slabodnick M."/>
            <person name="Ruby J.G."/>
            <person name="Reiff S.B."/>
            <person name="Swart E.C."/>
            <person name="Gosai S."/>
            <person name="Prabakaran S."/>
            <person name="Witkowska E."/>
            <person name="Larue G.E."/>
            <person name="Fisher S."/>
            <person name="Freeman R.M."/>
            <person name="Gunawardena J."/>
            <person name="Chu W."/>
            <person name="Stover N.A."/>
            <person name="Gregory B.D."/>
            <person name="Nowacki M."/>
            <person name="Derisi J."/>
            <person name="Roy S.W."/>
            <person name="Marshall W.F."/>
            <person name="Sood P."/>
        </authorList>
    </citation>
    <scope>NUCLEOTIDE SEQUENCE [LARGE SCALE GENOMIC DNA]</scope>
    <source>
        <strain evidence="8">WM001</strain>
    </source>
</reference>
<dbReference type="PROSITE" id="PS01032">
    <property type="entry name" value="PPM_1"/>
    <property type="match status" value="1"/>
</dbReference>
<keyword evidence="9" id="KW-1185">Reference proteome</keyword>
<name>A0A1R2CC91_9CILI</name>
<evidence type="ECO:0000313" key="8">
    <source>
        <dbReference type="EMBL" id="OMJ86580.1"/>
    </source>
</evidence>
<dbReference type="Pfam" id="PF00481">
    <property type="entry name" value="PP2C"/>
    <property type="match status" value="1"/>
</dbReference>
<comment type="subcellular location">
    <subcellularLocation>
        <location evidence="1">Membrane</location>
        <topology evidence="1">Peripheral membrane protein</topology>
    </subcellularLocation>
</comment>
<dbReference type="SMART" id="SM00332">
    <property type="entry name" value="PP2Cc"/>
    <property type="match status" value="1"/>
</dbReference>
<evidence type="ECO:0000259" key="7">
    <source>
        <dbReference type="PROSITE" id="PS51746"/>
    </source>
</evidence>
<dbReference type="GO" id="GO:0046872">
    <property type="term" value="F:metal ion binding"/>
    <property type="evidence" value="ECO:0007669"/>
    <property type="project" value="UniProtKB-KW"/>
</dbReference>
<evidence type="ECO:0000256" key="6">
    <source>
        <dbReference type="RuleBase" id="RU003465"/>
    </source>
</evidence>
<keyword evidence="4 6" id="KW-0904">Protein phosphatase</keyword>
<evidence type="ECO:0000256" key="5">
    <source>
        <dbReference type="ARBA" id="ARBA00023136"/>
    </source>
</evidence>
<keyword evidence="2" id="KW-0479">Metal-binding</keyword>
<dbReference type="InterPro" id="IPR036457">
    <property type="entry name" value="PPM-type-like_dom_sf"/>
</dbReference>
<dbReference type="Gene3D" id="3.60.40.10">
    <property type="entry name" value="PPM-type phosphatase domain"/>
    <property type="match status" value="1"/>
</dbReference>
<keyword evidence="3 6" id="KW-0378">Hydrolase</keyword>
<feature type="domain" description="PPM-type phosphatase" evidence="7">
    <location>
        <begin position="1"/>
        <end position="243"/>
    </location>
</feature>
<dbReference type="OrthoDB" id="10264738at2759"/>
<dbReference type="Proteomes" id="UP000187209">
    <property type="component" value="Unassembled WGS sequence"/>
</dbReference>
<dbReference type="CDD" id="cd00143">
    <property type="entry name" value="PP2Cc"/>
    <property type="match status" value="1"/>
</dbReference>
<evidence type="ECO:0000256" key="2">
    <source>
        <dbReference type="ARBA" id="ARBA00022723"/>
    </source>
</evidence>
<evidence type="ECO:0000256" key="1">
    <source>
        <dbReference type="ARBA" id="ARBA00004170"/>
    </source>
</evidence>
<sequence>MGVKGIYLFAVCDGHGPEGHSVARFIKQNLGNLVESFLYNNPPEQALEYALSKLSDKLLDSNIDTSYSGSTIVCILVYGDQIICANIGDSRAIMASKKKNWSCISLSQDHKPENKSEADRITEAGGRIKAMYGKNLRIWLPDKDVPGLSMTRSLGDQVCRTIGLISTPEIYTRRMLTFDQFLILASDGIWEFITNQEAVSIVGELRRTGKSENCCEMLVKESMKRWKEQSNSIDDITVIVVFLYVK</sequence>
<dbReference type="SUPFAM" id="SSF81606">
    <property type="entry name" value="PP2C-like"/>
    <property type="match status" value="1"/>
</dbReference>
<keyword evidence="5" id="KW-0472">Membrane</keyword>
<proteinExistence type="inferred from homology"/>
<organism evidence="8 9">
    <name type="scientific">Stentor coeruleus</name>
    <dbReference type="NCBI Taxonomy" id="5963"/>
    <lineage>
        <taxon>Eukaryota</taxon>
        <taxon>Sar</taxon>
        <taxon>Alveolata</taxon>
        <taxon>Ciliophora</taxon>
        <taxon>Postciliodesmatophora</taxon>
        <taxon>Heterotrichea</taxon>
        <taxon>Heterotrichida</taxon>
        <taxon>Stentoridae</taxon>
        <taxon>Stentor</taxon>
    </lineage>
</organism>
<gene>
    <name evidence="8" type="ORF">SteCoe_11865</name>
</gene>